<evidence type="ECO:0000313" key="2">
    <source>
        <dbReference type="Proteomes" id="UP000799118"/>
    </source>
</evidence>
<keyword evidence="2" id="KW-1185">Reference proteome</keyword>
<dbReference type="Proteomes" id="UP000799118">
    <property type="component" value="Unassembled WGS sequence"/>
</dbReference>
<gene>
    <name evidence="1" type="ORF">BT96DRAFT_751775</name>
</gene>
<reference evidence="1" key="1">
    <citation type="journal article" date="2019" name="Environ. Microbiol.">
        <title>Fungal ecological strategies reflected in gene transcription - a case study of two litter decomposers.</title>
        <authorList>
            <person name="Barbi F."/>
            <person name="Kohler A."/>
            <person name="Barry K."/>
            <person name="Baskaran P."/>
            <person name="Daum C."/>
            <person name="Fauchery L."/>
            <person name="Ihrmark K."/>
            <person name="Kuo A."/>
            <person name="LaButti K."/>
            <person name="Lipzen A."/>
            <person name="Morin E."/>
            <person name="Grigoriev I.V."/>
            <person name="Henrissat B."/>
            <person name="Lindahl B."/>
            <person name="Martin F."/>
        </authorList>
    </citation>
    <scope>NUCLEOTIDE SEQUENCE</scope>
    <source>
        <strain evidence="1">JB14</strain>
    </source>
</reference>
<feature type="non-terminal residue" evidence="1">
    <location>
        <position position="95"/>
    </location>
</feature>
<protein>
    <submittedName>
        <fullName evidence="1">Uncharacterized protein</fullName>
    </submittedName>
</protein>
<evidence type="ECO:0000313" key="1">
    <source>
        <dbReference type="EMBL" id="KAE9395673.1"/>
    </source>
</evidence>
<dbReference type="OrthoDB" id="2665372at2759"/>
<dbReference type="AlphaFoldDB" id="A0A6A4HD79"/>
<dbReference type="EMBL" id="ML769527">
    <property type="protein sequence ID" value="KAE9395673.1"/>
    <property type="molecule type" value="Genomic_DNA"/>
</dbReference>
<sequence>CPKLGIQPFVKSMCDAEGIAFKPYLSTQLSTAFDLYMAILNGVCLCVQKTLGREGPNWRMLNCCPACQYRLDGEEELDVRMLACMDGNNSLRRVE</sequence>
<proteinExistence type="predicted"/>
<accession>A0A6A4HD79</accession>
<organism evidence="1 2">
    <name type="scientific">Gymnopus androsaceus JB14</name>
    <dbReference type="NCBI Taxonomy" id="1447944"/>
    <lineage>
        <taxon>Eukaryota</taxon>
        <taxon>Fungi</taxon>
        <taxon>Dikarya</taxon>
        <taxon>Basidiomycota</taxon>
        <taxon>Agaricomycotina</taxon>
        <taxon>Agaricomycetes</taxon>
        <taxon>Agaricomycetidae</taxon>
        <taxon>Agaricales</taxon>
        <taxon>Marasmiineae</taxon>
        <taxon>Omphalotaceae</taxon>
        <taxon>Gymnopus</taxon>
    </lineage>
</organism>
<name>A0A6A4HD79_9AGAR</name>
<feature type="non-terminal residue" evidence="1">
    <location>
        <position position="1"/>
    </location>
</feature>